<feature type="region of interest" description="Disordered" evidence="1">
    <location>
        <begin position="43"/>
        <end position="62"/>
    </location>
</feature>
<dbReference type="AlphaFoldDB" id="A0A9R1ATB4"/>
<sequence>MMATYSRASHRSLLNGKPVGTIESHPDQESPGITRPWEFAGGDFRNLTLQPDQGGQASGRSSSCHLRYPRIAAFIQAEPAAPTPSVGTLHNLPYHIDQRPWVSSWTGGDSAGATLHRIRP</sequence>
<gene>
    <name evidence="2" type="ORF">TRITD_5Bv1G236870</name>
</gene>
<proteinExistence type="predicted"/>
<accession>A0A9R1ATB4</accession>
<keyword evidence="3" id="KW-1185">Reference proteome</keyword>
<dbReference type="EMBL" id="LT934120">
    <property type="protein sequence ID" value="VAI39471.1"/>
    <property type="molecule type" value="Genomic_DNA"/>
</dbReference>
<name>A0A9R1ATB4_TRITD</name>
<protein>
    <submittedName>
        <fullName evidence="2">Uncharacterized protein</fullName>
    </submittedName>
</protein>
<reference evidence="2 3" key="1">
    <citation type="submission" date="2017-09" db="EMBL/GenBank/DDBJ databases">
        <authorList>
            <consortium name="International Durum Wheat Genome Sequencing Consortium (IDWGSC)"/>
            <person name="Milanesi L."/>
        </authorList>
    </citation>
    <scope>NUCLEOTIDE SEQUENCE [LARGE SCALE GENOMIC DNA]</scope>
    <source>
        <strain evidence="3">cv. Svevo</strain>
    </source>
</reference>
<dbReference type="Gramene" id="TRITD5Bv1G236870.1">
    <property type="protein sequence ID" value="TRITD5Bv1G236870.1"/>
    <property type="gene ID" value="TRITD5Bv1G236870"/>
</dbReference>
<feature type="compositionally biased region" description="Polar residues" evidence="1">
    <location>
        <begin position="47"/>
        <end position="62"/>
    </location>
</feature>
<evidence type="ECO:0000256" key="1">
    <source>
        <dbReference type="SAM" id="MobiDB-lite"/>
    </source>
</evidence>
<feature type="region of interest" description="Disordered" evidence="1">
    <location>
        <begin position="1"/>
        <end position="37"/>
    </location>
</feature>
<dbReference type="Proteomes" id="UP000324705">
    <property type="component" value="Chromosome 5B"/>
</dbReference>
<evidence type="ECO:0000313" key="3">
    <source>
        <dbReference type="Proteomes" id="UP000324705"/>
    </source>
</evidence>
<organism evidence="2 3">
    <name type="scientific">Triticum turgidum subsp. durum</name>
    <name type="common">Durum wheat</name>
    <name type="synonym">Triticum durum</name>
    <dbReference type="NCBI Taxonomy" id="4567"/>
    <lineage>
        <taxon>Eukaryota</taxon>
        <taxon>Viridiplantae</taxon>
        <taxon>Streptophyta</taxon>
        <taxon>Embryophyta</taxon>
        <taxon>Tracheophyta</taxon>
        <taxon>Spermatophyta</taxon>
        <taxon>Magnoliopsida</taxon>
        <taxon>Liliopsida</taxon>
        <taxon>Poales</taxon>
        <taxon>Poaceae</taxon>
        <taxon>BOP clade</taxon>
        <taxon>Pooideae</taxon>
        <taxon>Triticodae</taxon>
        <taxon>Triticeae</taxon>
        <taxon>Triticinae</taxon>
        <taxon>Triticum</taxon>
    </lineage>
</organism>
<evidence type="ECO:0000313" key="2">
    <source>
        <dbReference type="EMBL" id="VAI39471.1"/>
    </source>
</evidence>